<reference evidence="3" key="2">
    <citation type="submission" date="2015-01" db="EMBL/GenBank/DDBJ databases">
        <title>Evolutionary Origins and Diversification of the Mycorrhizal Mutualists.</title>
        <authorList>
            <consortium name="DOE Joint Genome Institute"/>
            <consortium name="Mycorrhizal Genomics Consortium"/>
            <person name="Kohler A."/>
            <person name="Kuo A."/>
            <person name="Nagy L.G."/>
            <person name="Floudas D."/>
            <person name="Copeland A."/>
            <person name="Barry K.W."/>
            <person name="Cichocki N."/>
            <person name="Veneault-Fourrey C."/>
            <person name="LaButti K."/>
            <person name="Lindquist E.A."/>
            <person name="Lipzen A."/>
            <person name="Lundell T."/>
            <person name="Morin E."/>
            <person name="Murat C."/>
            <person name="Riley R."/>
            <person name="Ohm R."/>
            <person name="Sun H."/>
            <person name="Tunlid A."/>
            <person name="Henrissat B."/>
            <person name="Grigoriev I.V."/>
            <person name="Hibbett D.S."/>
            <person name="Martin F."/>
        </authorList>
    </citation>
    <scope>NUCLEOTIDE SEQUENCE [LARGE SCALE GENOMIC DNA]</scope>
    <source>
        <strain evidence="3">Ve08.2h10</strain>
    </source>
</reference>
<name>A0A0D0CD37_9AGAM</name>
<accession>A0A0D0CD37</accession>
<dbReference type="HOGENOM" id="CLU_2997113_0_0_1"/>
<evidence type="ECO:0000256" key="1">
    <source>
        <dbReference type="SAM" id="Phobius"/>
    </source>
</evidence>
<organism evidence="2 3">
    <name type="scientific">Paxillus rubicundulus Ve08.2h10</name>
    <dbReference type="NCBI Taxonomy" id="930991"/>
    <lineage>
        <taxon>Eukaryota</taxon>
        <taxon>Fungi</taxon>
        <taxon>Dikarya</taxon>
        <taxon>Basidiomycota</taxon>
        <taxon>Agaricomycotina</taxon>
        <taxon>Agaricomycetes</taxon>
        <taxon>Agaricomycetidae</taxon>
        <taxon>Boletales</taxon>
        <taxon>Paxilineae</taxon>
        <taxon>Paxillaceae</taxon>
        <taxon>Paxillus</taxon>
    </lineage>
</organism>
<keyword evidence="1" id="KW-0812">Transmembrane</keyword>
<keyword evidence="3" id="KW-1185">Reference proteome</keyword>
<dbReference type="AlphaFoldDB" id="A0A0D0CD37"/>
<dbReference type="EMBL" id="KN829769">
    <property type="protein sequence ID" value="KIK73418.1"/>
    <property type="molecule type" value="Genomic_DNA"/>
</dbReference>
<sequence>MEMDQQRELTVVAWNVQAVSSTFFFAAFAASTFSFSTNSTSSALKATQSLGSVTKHA</sequence>
<feature type="transmembrane region" description="Helical" evidence="1">
    <location>
        <begin position="12"/>
        <end position="35"/>
    </location>
</feature>
<evidence type="ECO:0000313" key="2">
    <source>
        <dbReference type="EMBL" id="KIK73418.1"/>
    </source>
</evidence>
<evidence type="ECO:0000313" key="3">
    <source>
        <dbReference type="Proteomes" id="UP000054538"/>
    </source>
</evidence>
<keyword evidence="1" id="KW-1133">Transmembrane helix</keyword>
<keyword evidence="1" id="KW-0472">Membrane</keyword>
<reference evidence="2 3" key="1">
    <citation type="submission" date="2014-04" db="EMBL/GenBank/DDBJ databases">
        <authorList>
            <consortium name="DOE Joint Genome Institute"/>
            <person name="Kuo A."/>
            <person name="Kohler A."/>
            <person name="Jargeat P."/>
            <person name="Nagy L.G."/>
            <person name="Floudas D."/>
            <person name="Copeland A."/>
            <person name="Barry K.W."/>
            <person name="Cichocki N."/>
            <person name="Veneault-Fourrey C."/>
            <person name="LaButti K."/>
            <person name="Lindquist E.A."/>
            <person name="Lipzen A."/>
            <person name="Lundell T."/>
            <person name="Morin E."/>
            <person name="Murat C."/>
            <person name="Sun H."/>
            <person name="Tunlid A."/>
            <person name="Henrissat B."/>
            <person name="Grigoriev I.V."/>
            <person name="Hibbett D.S."/>
            <person name="Martin F."/>
            <person name="Nordberg H.P."/>
            <person name="Cantor M.N."/>
            <person name="Hua S.X."/>
        </authorList>
    </citation>
    <scope>NUCLEOTIDE SEQUENCE [LARGE SCALE GENOMIC DNA]</scope>
    <source>
        <strain evidence="2 3">Ve08.2h10</strain>
    </source>
</reference>
<proteinExistence type="predicted"/>
<dbReference type="InParanoid" id="A0A0D0CD37"/>
<protein>
    <submittedName>
        <fullName evidence="2">Uncharacterized protein</fullName>
    </submittedName>
</protein>
<gene>
    <name evidence="2" type="ORF">PAXRUDRAFT_20872</name>
</gene>
<dbReference type="Proteomes" id="UP000054538">
    <property type="component" value="Unassembled WGS sequence"/>
</dbReference>